<keyword evidence="3" id="KW-1185">Reference proteome</keyword>
<dbReference type="EMBL" id="MU150235">
    <property type="protein sequence ID" value="KAF9467798.1"/>
    <property type="molecule type" value="Genomic_DNA"/>
</dbReference>
<reference evidence="2" key="1">
    <citation type="submission" date="2020-11" db="EMBL/GenBank/DDBJ databases">
        <authorList>
            <consortium name="DOE Joint Genome Institute"/>
            <person name="Ahrendt S."/>
            <person name="Riley R."/>
            <person name="Andreopoulos W."/>
            <person name="Labutti K."/>
            <person name="Pangilinan J."/>
            <person name="Ruiz-Duenas F.J."/>
            <person name="Barrasa J.M."/>
            <person name="Sanchez-Garcia M."/>
            <person name="Camarero S."/>
            <person name="Miyauchi S."/>
            <person name="Serrano A."/>
            <person name="Linde D."/>
            <person name="Babiker R."/>
            <person name="Drula E."/>
            <person name="Ayuso-Fernandez I."/>
            <person name="Pacheco R."/>
            <person name="Padilla G."/>
            <person name="Ferreira P."/>
            <person name="Barriuso J."/>
            <person name="Kellner H."/>
            <person name="Castanera R."/>
            <person name="Alfaro M."/>
            <person name="Ramirez L."/>
            <person name="Pisabarro A.G."/>
            <person name="Kuo A."/>
            <person name="Tritt A."/>
            <person name="Lipzen A."/>
            <person name="He G."/>
            <person name="Yan M."/>
            <person name="Ng V."/>
            <person name="Cullen D."/>
            <person name="Martin F."/>
            <person name="Rosso M.-N."/>
            <person name="Henrissat B."/>
            <person name="Hibbett D."/>
            <person name="Martinez A.T."/>
            <person name="Grigoriev I.V."/>
        </authorList>
    </citation>
    <scope>NUCLEOTIDE SEQUENCE</scope>
    <source>
        <strain evidence="2">CBS 247.69</strain>
    </source>
</reference>
<feature type="region of interest" description="Disordered" evidence="1">
    <location>
        <begin position="114"/>
        <end position="186"/>
    </location>
</feature>
<dbReference type="Proteomes" id="UP000807353">
    <property type="component" value="Unassembled WGS sequence"/>
</dbReference>
<feature type="compositionally biased region" description="Polar residues" evidence="1">
    <location>
        <begin position="351"/>
        <end position="364"/>
    </location>
</feature>
<name>A0A9P6CPL5_9AGAR</name>
<feature type="compositionally biased region" description="Polar residues" evidence="1">
    <location>
        <begin position="174"/>
        <end position="186"/>
    </location>
</feature>
<feature type="compositionally biased region" description="Low complexity" evidence="1">
    <location>
        <begin position="119"/>
        <end position="136"/>
    </location>
</feature>
<protein>
    <submittedName>
        <fullName evidence="2">Uncharacterized protein</fullName>
    </submittedName>
</protein>
<feature type="region of interest" description="Disordered" evidence="1">
    <location>
        <begin position="295"/>
        <end position="438"/>
    </location>
</feature>
<organism evidence="2 3">
    <name type="scientific">Collybia nuda</name>
    <dbReference type="NCBI Taxonomy" id="64659"/>
    <lineage>
        <taxon>Eukaryota</taxon>
        <taxon>Fungi</taxon>
        <taxon>Dikarya</taxon>
        <taxon>Basidiomycota</taxon>
        <taxon>Agaricomycotina</taxon>
        <taxon>Agaricomycetes</taxon>
        <taxon>Agaricomycetidae</taxon>
        <taxon>Agaricales</taxon>
        <taxon>Tricholomatineae</taxon>
        <taxon>Clitocybaceae</taxon>
        <taxon>Collybia</taxon>
    </lineage>
</organism>
<comment type="caution">
    <text evidence="2">The sequence shown here is derived from an EMBL/GenBank/DDBJ whole genome shotgun (WGS) entry which is preliminary data.</text>
</comment>
<accession>A0A9P6CPL5</accession>
<feature type="compositionally biased region" description="Basic and acidic residues" evidence="1">
    <location>
        <begin position="399"/>
        <end position="408"/>
    </location>
</feature>
<dbReference type="OrthoDB" id="3270670at2759"/>
<feature type="compositionally biased region" description="Basic and acidic residues" evidence="1">
    <location>
        <begin position="379"/>
        <end position="391"/>
    </location>
</feature>
<feature type="compositionally biased region" description="Low complexity" evidence="1">
    <location>
        <begin position="145"/>
        <end position="159"/>
    </location>
</feature>
<feature type="compositionally biased region" description="Polar residues" evidence="1">
    <location>
        <begin position="325"/>
        <end position="344"/>
    </location>
</feature>
<evidence type="ECO:0000256" key="1">
    <source>
        <dbReference type="SAM" id="MobiDB-lite"/>
    </source>
</evidence>
<proteinExistence type="predicted"/>
<evidence type="ECO:0000313" key="2">
    <source>
        <dbReference type="EMBL" id="KAF9467798.1"/>
    </source>
</evidence>
<sequence>MSQFPYLVGRSGLPVNHIPLDRYNYPPHDRAQPDLTPSHWLQPHNRASDYIQESGALVPQFSTNYDYSSSTRPTNNRAHVPTLTAAHPGWDVDPVPEQSSRVVPINPTDIGYPTQLNYHVPSHHSVSSVSPQLQSQAEYPPPTLHPSLSRSPSYSSQPLGTSQWDDDLYRIPESHSSGHSSAALTPSTPLVKMEQEEAIDPFVMEPLHVNAGLSNLSQSLAPPTEVPLRATQASPPMRRMMSVFRLNPFSIHSGGGKGVVQATWSGGEAHALDEEPLEFEFQLKLDGVEEPEAAVEPLRTFSPDFELHEDRGYGKTSDWGDEYQTESVYTTSTPPTWETEYPTSSEEHYSPSGSVTHSRPSSTSRLHHVTSHPYLRKSNSREASESYEQHHTSTLTGRDYLHRTRAPDAVHSLRTQARAGPSSRSSTYNFDESPGFNPSLLPSVTSANRRWSLPDNPAYPHAPFLVQG</sequence>
<gene>
    <name evidence="2" type="ORF">BDZ94DRAFT_906427</name>
</gene>
<dbReference type="AlphaFoldDB" id="A0A9P6CPL5"/>
<evidence type="ECO:0000313" key="3">
    <source>
        <dbReference type="Proteomes" id="UP000807353"/>
    </source>
</evidence>